<evidence type="ECO:0000256" key="1">
    <source>
        <dbReference type="ARBA" id="ARBA00007749"/>
    </source>
</evidence>
<feature type="region of interest" description="Disordered" evidence="5">
    <location>
        <begin position="171"/>
        <end position="198"/>
    </location>
</feature>
<name>A0A7Z0WPT3_9PSEU</name>
<evidence type="ECO:0000313" key="8">
    <source>
        <dbReference type="Proteomes" id="UP000185696"/>
    </source>
</evidence>
<organism evidence="7 8">
    <name type="scientific">Actinophytocola xinjiangensis</name>
    <dbReference type="NCBI Taxonomy" id="485602"/>
    <lineage>
        <taxon>Bacteria</taxon>
        <taxon>Bacillati</taxon>
        <taxon>Actinomycetota</taxon>
        <taxon>Actinomycetes</taxon>
        <taxon>Pseudonocardiales</taxon>
        <taxon>Pseudonocardiaceae</taxon>
    </lineage>
</organism>
<dbReference type="EMBL" id="MSIF01000003">
    <property type="protein sequence ID" value="OLF12440.1"/>
    <property type="molecule type" value="Genomic_DNA"/>
</dbReference>
<comment type="caution">
    <text evidence="7">The sequence shown here is derived from an EMBL/GenBank/DDBJ whole genome shotgun (WGS) entry which is preliminary data.</text>
</comment>
<gene>
    <name evidence="7" type="ORF">BLA60_10415</name>
</gene>
<evidence type="ECO:0000256" key="4">
    <source>
        <dbReference type="ARBA" id="ARBA00022833"/>
    </source>
</evidence>
<dbReference type="Pfam" id="PF00753">
    <property type="entry name" value="Lactamase_B"/>
    <property type="match status" value="1"/>
</dbReference>
<dbReference type="InterPro" id="IPR001279">
    <property type="entry name" value="Metallo-B-lactamas"/>
</dbReference>
<dbReference type="PANTHER" id="PTHR42978">
    <property type="entry name" value="QUORUM-QUENCHING LACTONASE YTNP-RELATED-RELATED"/>
    <property type="match status" value="1"/>
</dbReference>
<keyword evidence="4" id="KW-0862">Zinc</keyword>
<sequence>MSLTAGPFRVTALLDANGPFFLPAGEAFTGATDQDWAAARRLDPGAFGPDDTWWLDFRCFAIHLPGGGVALVDSGVGPAGSPAQSWAPVPGHLLERLAAAGIDRAEVRLVVLTHLHEDHFGWSVSPRGVPYFPNARYLVSRAEIVALEQAGDELVLSYVVDPLRATGQLDTVDGPTRIAGGPGGTVSTLPTPGHTPGHQSVVVRGARRQVVITGDVLVHAVQLVDPAVGYRFEDDPDLARRTRQDLLADAAGRPTWLATAHLTTPFVPVSSS</sequence>
<keyword evidence="8" id="KW-1185">Reference proteome</keyword>
<dbReference type="InterPro" id="IPR036866">
    <property type="entry name" value="RibonucZ/Hydroxyglut_hydro"/>
</dbReference>
<dbReference type="GO" id="GO:0016787">
    <property type="term" value="F:hydrolase activity"/>
    <property type="evidence" value="ECO:0007669"/>
    <property type="project" value="UniProtKB-KW"/>
</dbReference>
<dbReference type="SMART" id="SM00849">
    <property type="entry name" value="Lactamase_B"/>
    <property type="match status" value="1"/>
</dbReference>
<dbReference type="PANTHER" id="PTHR42978:SF6">
    <property type="entry name" value="QUORUM-QUENCHING LACTONASE YTNP-RELATED"/>
    <property type="match status" value="1"/>
</dbReference>
<evidence type="ECO:0000256" key="5">
    <source>
        <dbReference type="SAM" id="MobiDB-lite"/>
    </source>
</evidence>
<dbReference type="SUPFAM" id="SSF56281">
    <property type="entry name" value="Metallo-hydrolase/oxidoreductase"/>
    <property type="match status" value="1"/>
</dbReference>
<dbReference type="InterPro" id="IPR051013">
    <property type="entry name" value="MBL_superfamily_lactonases"/>
</dbReference>
<keyword evidence="3 7" id="KW-0378">Hydrolase</keyword>
<dbReference type="Proteomes" id="UP000185696">
    <property type="component" value="Unassembled WGS sequence"/>
</dbReference>
<comment type="similarity">
    <text evidence="1">Belongs to the metallo-beta-lactamase superfamily.</text>
</comment>
<proteinExistence type="inferred from homology"/>
<reference evidence="7 8" key="1">
    <citation type="submission" date="2016-12" db="EMBL/GenBank/DDBJ databases">
        <title>The draft genome sequence of Actinophytocola xinjiangensis.</title>
        <authorList>
            <person name="Wang W."/>
            <person name="Yuan L."/>
        </authorList>
    </citation>
    <scope>NUCLEOTIDE SEQUENCE [LARGE SCALE GENOMIC DNA]</scope>
    <source>
        <strain evidence="7 8">CGMCC 4.4663</strain>
    </source>
</reference>
<accession>A0A7Z0WPT3</accession>
<keyword evidence="2" id="KW-0479">Metal-binding</keyword>
<evidence type="ECO:0000256" key="3">
    <source>
        <dbReference type="ARBA" id="ARBA00022801"/>
    </source>
</evidence>
<dbReference type="Gene3D" id="3.60.15.10">
    <property type="entry name" value="Ribonuclease Z/Hydroxyacylglutathione hydrolase-like"/>
    <property type="match status" value="1"/>
</dbReference>
<dbReference type="GO" id="GO:0046872">
    <property type="term" value="F:metal ion binding"/>
    <property type="evidence" value="ECO:0007669"/>
    <property type="project" value="UniProtKB-KW"/>
</dbReference>
<protein>
    <submittedName>
        <fullName evidence="7">MBL fold metallo-hydrolase</fullName>
    </submittedName>
</protein>
<evidence type="ECO:0000256" key="2">
    <source>
        <dbReference type="ARBA" id="ARBA00022723"/>
    </source>
</evidence>
<evidence type="ECO:0000259" key="6">
    <source>
        <dbReference type="SMART" id="SM00849"/>
    </source>
</evidence>
<feature type="domain" description="Metallo-beta-lactamase" evidence="6">
    <location>
        <begin position="58"/>
        <end position="261"/>
    </location>
</feature>
<dbReference type="AlphaFoldDB" id="A0A7Z0WPT3"/>
<evidence type="ECO:0000313" key="7">
    <source>
        <dbReference type="EMBL" id="OLF12440.1"/>
    </source>
</evidence>